<evidence type="ECO:0000313" key="2">
    <source>
        <dbReference type="EMBL" id="QYD71191.1"/>
    </source>
</evidence>
<name>A0ABX8URC6_9BURK</name>
<organism evidence="2 3">
    <name type="scientific">Paraburkholderia edwinii</name>
    <dbReference type="NCBI Taxonomy" id="2861782"/>
    <lineage>
        <taxon>Bacteria</taxon>
        <taxon>Pseudomonadati</taxon>
        <taxon>Pseudomonadota</taxon>
        <taxon>Betaproteobacteria</taxon>
        <taxon>Burkholderiales</taxon>
        <taxon>Burkholderiaceae</taxon>
        <taxon>Paraburkholderia</taxon>
    </lineage>
</organism>
<sequence length="138" mass="15019">MRLSILINTPDPTAGHDYAVLWLDTANRDWVVDARRGIELPATGEMRDIDGVLTLCEHGCDEPFVTLYGMRVDRRGNVASAQGGARWMSSGVRHGPVDGYWRLRAVERPAGAVGATRMPPAGKLPATHSSESGRPRGR</sequence>
<feature type="region of interest" description="Disordered" evidence="1">
    <location>
        <begin position="111"/>
        <end position="138"/>
    </location>
</feature>
<evidence type="ECO:0000256" key="1">
    <source>
        <dbReference type="SAM" id="MobiDB-lite"/>
    </source>
</evidence>
<dbReference type="Pfam" id="PF12087">
    <property type="entry name" value="DUF3564"/>
    <property type="match status" value="1"/>
</dbReference>
<dbReference type="Proteomes" id="UP000826462">
    <property type="component" value="Chromosome 2"/>
</dbReference>
<dbReference type="EMBL" id="CP080096">
    <property type="protein sequence ID" value="QYD71191.1"/>
    <property type="molecule type" value="Genomic_DNA"/>
</dbReference>
<protein>
    <submittedName>
        <fullName evidence="2">DUF3564 domain-containing protein</fullName>
    </submittedName>
</protein>
<keyword evidence="3" id="KW-1185">Reference proteome</keyword>
<reference evidence="2 3" key="1">
    <citation type="submission" date="2021-07" db="EMBL/GenBank/DDBJ databases">
        <title>Paraburkholderia edwinii protects Aspergillus sp. from phenazines by acting as a toxin sponge.</title>
        <authorList>
            <person name="Dahlstrom K.M."/>
            <person name="Newman D.K."/>
        </authorList>
    </citation>
    <scope>NUCLEOTIDE SEQUENCE [LARGE SCALE GENOMIC DNA]</scope>
    <source>
        <strain evidence="2 3">Pe01</strain>
    </source>
</reference>
<dbReference type="RefSeq" id="WP_219800624.1">
    <property type="nucleotide sequence ID" value="NZ_CP080096.1"/>
</dbReference>
<proteinExistence type="predicted"/>
<accession>A0ABX8URC6</accession>
<gene>
    <name evidence="2" type="ORF">KZJ38_29530</name>
</gene>
<dbReference type="InterPro" id="IPR021947">
    <property type="entry name" value="DUF3564"/>
</dbReference>
<evidence type="ECO:0000313" key="3">
    <source>
        <dbReference type="Proteomes" id="UP000826462"/>
    </source>
</evidence>